<sequence>MVHPVAEANEQSPFGSLSPSEFYARHSVTHSSEYITNSRGMKLFTQSWTPLPPTKIIGTLAVVHGFTGESSWFLQLTAVHFTKAGFATCAIDHQGHGFSDGLVAHIPDINPVVDDCIAFFDSFRARHAPSLPSFLYSESLGGAIALLITLRRGPSRPWDGLVLNGAMCGISPKFKPPWPLEHFLFLLAAVVPTWRVVPTRGALPQLSFKVEWKRNLALASPRRPVARPRAATAQELLRVCREIQNRYGEMEVPFLVVHGADDVVCDPACVEELYRRAPSKDKTLKIYPDMIHQLVGEPDENVELVFGDIVEWLRTRAESAAAGGGDGGACGCITTEVGGVLGDGNGNQDDDRRRWWLENVKEMTLPPTRFNGWKEKYVKHHGCGIMDGFFAGMDCRLRVSITDSIMMSILHSAMDKAHEKVKSKEGDIGRLNEITKFYELAIMQLEGCLNFVEEEMDNYIPESCHEKMLLDVKEIRDRLRGRLKETEFALSEKDRELTERLENELKLRQALELKEAELISLCTDLEVEKTKSEGLQEFILSNRISGDENREGELCELKNNVDQRVWNIKQKLEDERMNITSGMRKVNQAPSTLVNLEADSGLGDKEQGWSIESNEIELCEKVNDSESERSNYSIRPEVNIGFDQMSSELESLREALDVTFGKMQNAIFLSEVGTIEQQWRWTIEKDTISILTKGFMRDFGENFEGEMRKCKKQASLFFLSEQWTDLVNDITILRDELVPLGGQNEVQINSTNHHETLAPSSQTNTGFKISQHARENRLPECKIYGKPDNSSSKVEELDHMEKALEEDLEGDRSHLVAKMIKSHESIIRKKCEELNLVKGEILREKGLSSRRSDKDPDDPKRRIEEVIVKLNNLIKWKSELGETFHDDFGIHEEQNFPEKRLSRLDITDQLEMGIDTLEDVMEKVGSDTVSLAGDEELQTEIKKLKQDVEDLALQSMIMEATNVILFKGLMKEFYIKFYNHDAETLIRECICRDIFREMVIDWNQNLESSEAEAQIREEIYYIIFNEAVKDFGCTHAFALAKNQGAKAGVSCLEDSASTNMLLHNLEGIIREDVYAVFIMEMVEEWNKVIESYKSESLLREDIYWIVFDETIKDIVNISNSPLSQQQGVRVLDNSLCNFPFTNELSQSLETLVKEDICMVFLKEMVQNWRMDIDAYNMGSLIEEDIYKYVIVEAMKDAYIFPRESEGQNPENFPGNLFSANKLYGIEEESGDGSLIQKLNSLLKSFYMGEDLMLSASSKLKEHNAYINLVGLRCGWLKWDDLFEELLTEEESMISSVISKIEKTLQQLIMSKDLLSNLGSSIGIDVGNLVKVHDQMTPIEGVARDEVHPCPPKETQSDPSNFAFSNFIGFPQLLVDFEDAVNKKLRTNALRLDEVKNKLESLVELIASLSQKESLYRNAFMRRCHNLQKAEIEVDLLGDQVDVLLGLLERIYLTLDRYSPVLQQYFEVSDILKLIRNVLIGTAA</sequence>
<dbReference type="EMBL" id="CP126660">
    <property type="protein sequence ID" value="WKA01146.1"/>
    <property type="molecule type" value="Genomic_DNA"/>
</dbReference>
<dbReference type="SUPFAM" id="SSF53474">
    <property type="entry name" value="alpha/beta-Hydrolases"/>
    <property type="match status" value="1"/>
</dbReference>
<feature type="domain" description="Serine aminopeptidase S33" evidence="1">
    <location>
        <begin position="58"/>
        <end position="299"/>
    </location>
</feature>
<name>A0ABY9D1D2_VITVI</name>
<keyword evidence="3" id="KW-1185">Reference proteome</keyword>
<dbReference type="Gene3D" id="3.40.50.1820">
    <property type="entry name" value="alpha/beta hydrolase"/>
    <property type="match status" value="1"/>
</dbReference>
<gene>
    <name evidence="2" type="ORF">VitviT2T_019441</name>
</gene>
<protein>
    <recommendedName>
        <fullName evidence="1">Serine aminopeptidase S33 domain-containing protein</fullName>
    </recommendedName>
</protein>
<dbReference type="InterPro" id="IPR022742">
    <property type="entry name" value="Hydrolase_4"/>
</dbReference>
<organism evidence="2 3">
    <name type="scientific">Vitis vinifera</name>
    <name type="common">Grape</name>
    <dbReference type="NCBI Taxonomy" id="29760"/>
    <lineage>
        <taxon>Eukaryota</taxon>
        <taxon>Viridiplantae</taxon>
        <taxon>Streptophyta</taxon>
        <taxon>Embryophyta</taxon>
        <taxon>Tracheophyta</taxon>
        <taxon>Spermatophyta</taxon>
        <taxon>Magnoliopsida</taxon>
        <taxon>eudicotyledons</taxon>
        <taxon>Gunneridae</taxon>
        <taxon>Pentapetalae</taxon>
        <taxon>rosids</taxon>
        <taxon>Vitales</taxon>
        <taxon>Vitaceae</taxon>
        <taxon>Viteae</taxon>
        <taxon>Vitis</taxon>
    </lineage>
</organism>
<dbReference type="Proteomes" id="UP001227230">
    <property type="component" value="Chromosome 13"/>
</dbReference>
<evidence type="ECO:0000313" key="2">
    <source>
        <dbReference type="EMBL" id="WKA01146.1"/>
    </source>
</evidence>
<dbReference type="InterPro" id="IPR037490">
    <property type="entry name" value="WAP"/>
</dbReference>
<reference evidence="2 3" key="1">
    <citation type="journal article" date="2023" name="Hortic Res">
        <title>The complete reference genome for grapevine (Vitis vinifera L.) genetics and breeding.</title>
        <authorList>
            <person name="Shi X."/>
            <person name="Cao S."/>
            <person name="Wang X."/>
            <person name="Huang S."/>
            <person name="Wang Y."/>
            <person name="Liu Z."/>
            <person name="Liu W."/>
            <person name="Leng X."/>
            <person name="Peng Y."/>
            <person name="Wang N."/>
            <person name="Wang Y."/>
            <person name="Ma Z."/>
            <person name="Xu X."/>
            <person name="Zhang F."/>
            <person name="Xue H."/>
            <person name="Zhong H."/>
            <person name="Wang Y."/>
            <person name="Zhang K."/>
            <person name="Velt A."/>
            <person name="Avia K."/>
            <person name="Holtgrawe D."/>
            <person name="Grimplet J."/>
            <person name="Matus J.T."/>
            <person name="Ware D."/>
            <person name="Wu X."/>
            <person name="Wang H."/>
            <person name="Liu C."/>
            <person name="Fang Y."/>
            <person name="Rustenholz C."/>
            <person name="Cheng Z."/>
            <person name="Xiao H."/>
            <person name="Zhou Y."/>
        </authorList>
    </citation>
    <scope>NUCLEOTIDE SEQUENCE [LARGE SCALE GENOMIC DNA]</scope>
    <source>
        <strain evidence="3">cv. Pinot noir / PN40024</strain>
        <tissue evidence="2">Leaf</tissue>
    </source>
</reference>
<proteinExistence type="predicted"/>
<accession>A0ABY9D1D2</accession>
<dbReference type="PANTHER" id="PTHR33883">
    <property type="entry name" value="WPP DOMAIN-ASSOCIATED PROTEIN"/>
    <property type="match status" value="1"/>
</dbReference>
<evidence type="ECO:0000313" key="3">
    <source>
        <dbReference type="Proteomes" id="UP001227230"/>
    </source>
</evidence>
<dbReference type="PANTHER" id="PTHR33883:SF7">
    <property type="entry name" value="OS04G0521600 PROTEIN"/>
    <property type="match status" value="1"/>
</dbReference>
<evidence type="ECO:0000259" key="1">
    <source>
        <dbReference type="Pfam" id="PF12146"/>
    </source>
</evidence>
<dbReference type="Pfam" id="PF12146">
    <property type="entry name" value="Hydrolase_4"/>
    <property type="match status" value="1"/>
</dbReference>
<dbReference type="InterPro" id="IPR029058">
    <property type="entry name" value="AB_hydrolase_fold"/>
</dbReference>